<evidence type="ECO:0000256" key="6">
    <source>
        <dbReference type="SAM" id="MobiDB-lite"/>
    </source>
</evidence>
<protein>
    <recommendedName>
        <fullName evidence="7">Xylanolytic transcriptional activator regulatory domain-containing protein</fullName>
    </recommendedName>
</protein>
<dbReference type="SMART" id="SM00906">
    <property type="entry name" value="Fungal_trans"/>
    <property type="match status" value="1"/>
</dbReference>
<keyword evidence="2" id="KW-0479">Metal-binding</keyword>
<comment type="caution">
    <text evidence="8">The sequence shown here is derived from an EMBL/GenBank/DDBJ whole genome shotgun (WGS) entry which is preliminary data.</text>
</comment>
<dbReference type="PANTHER" id="PTHR47338:SF7">
    <property type="entry name" value="ZN(II)2CYS6 TRANSCRIPTION FACTOR (EUROFUNG)"/>
    <property type="match status" value="1"/>
</dbReference>
<gene>
    <name evidence="8" type="ORF">CLO192961_LOCUS179594</name>
</gene>
<dbReference type="CDD" id="cd12148">
    <property type="entry name" value="fungal_TF_MHR"/>
    <property type="match status" value="1"/>
</dbReference>
<name>A0ABY6U4Z3_BIOOC</name>
<evidence type="ECO:0000256" key="3">
    <source>
        <dbReference type="ARBA" id="ARBA00023015"/>
    </source>
</evidence>
<reference evidence="8 9" key="1">
    <citation type="submission" date="2019-06" db="EMBL/GenBank/DDBJ databases">
        <authorList>
            <person name="Broberg M."/>
        </authorList>
    </citation>
    <scope>NUCLEOTIDE SEQUENCE [LARGE SCALE GENOMIC DNA]</scope>
</reference>
<dbReference type="PANTHER" id="PTHR47338">
    <property type="entry name" value="ZN(II)2CYS6 TRANSCRIPTION FACTOR (EUROFUNG)-RELATED"/>
    <property type="match status" value="1"/>
</dbReference>
<dbReference type="InterPro" id="IPR050815">
    <property type="entry name" value="TF_fung"/>
</dbReference>
<sequence length="528" mass="59631">MVFDEIHLPTIQQIMVRGNLKASTEANYHKTMILLCEYGLRTDQHSLVFMLCGCVFRAVRLLGLDNPSEQNQATGQLSGDLEQEISHRIVWASYTLDLLLSSGVDKNSSWREDIPQVPLPCADKDFLLQTPSPKRFLSKVENDHLIKELDLLALVTILVRLRGKVLRLIRTSPPPDVNIWDSSSSFMLLIHEIDTFYESLPDRFQMTELNMYIHKDQHTLGALFYLHLMYNAAIFDLTRISLAGFSFPLAGAFQNAPSEFRSQCQERCRFHVMAVSDLIRQGLAHGRVAFDDSFCADAALESSKVQIIHSATVANDIQSTQKTRENLRTALKLFDMLHANQAGRSTYIRILLPLCISFGFRDIAEKWRDSQTPHQTFPEVTGSAEVHHLVNFAPFRRAQTEIQVRQSASPKTASSTGASASQQTQYPNDERPRINSVDNAALQGHTRQRLPLPPSRRPLAIQGQSMAVITRGMDTTETEMADVEMVPQSMEYYIRAASDMSDYLTWDMSELIDLPLWTYSGDQDASSS</sequence>
<evidence type="ECO:0000259" key="7">
    <source>
        <dbReference type="SMART" id="SM00906"/>
    </source>
</evidence>
<keyword evidence="5" id="KW-0539">Nucleus</keyword>
<evidence type="ECO:0000256" key="1">
    <source>
        <dbReference type="ARBA" id="ARBA00004123"/>
    </source>
</evidence>
<evidence type="ECO:0000313" key="9">
    <source>
        <dbReference type="Proteomes" id="UP000766486"/>
    </source>
</evidence>
<evidence type="ECO:0000256" key="2">
    <source>
        <dbReference type="ARBA" id="ARBA00022723"/>
    </source>
</evidence>
<dbReference type="Pfam" id="PF04082">
    <property type="entry name" value="Fungal_trans"/>
    <property type="match status" value="1"/>
</dbReference>
<proteinExistence type="predicted"/>
<dbReference type="Proteomes" id="UP000766486">
    <property type="component" value="Unassembled WGS sequence"/>
</dbReference>
<feature type="domain" description="Xylanolytic transcriptional activator regulatory" evidence="7">
    <location>
        <begin position="48"/>
        <end position="126"/>
    </location>
</feature>
<keyword evidence="9" id="KW-1185">Reference proteome</keyword>
<dbReference type="InterPro" id="IPR007219">
    <property type="entry name" value="XnlR_reg_dom"/>
</dbReference>
<feature type="compositionally biased region" description="Low complexity" evidence="6">
    <location>
        <begin position="407"/>
        <end position="425"/>
    </location>
</feature>
<dbReference type="EMBL" id="CABFNS010000742">
    <property type="protein sequence ID" value="VUC26095.1"/>
    <property type="molecule type" value="Genomic_DNA"/>
</dbReference>
<comment type="subcellular location">
    <subcellularLocation>
        <location evidence="1">Nucleus</location>
    </subcellularLocation>
</comment>
<accession>A0ABY6U4Z3</accession>
<organism evidence="8 9">
    <name type="scientific">Bionectria ochroleuca</name>
    <name type="common">Gliocladium roseum</name>
    <dbReference type="NCBI Taxonomy" id="29856"/>
    <lineage>
        <taxon>Eukaryota</taxon>
        <taxon>Fungi</taxon>
        <taxon>Dikarya</taxon>
        <taxon>Ascomycota</taxon>
        <taxon>Pezizomycotina</taxon>
        <taxon>Sordariomycetes</taxon>
        <taxon>Hypocreomycetidae</taxon>
        <taxon>Hypocreales</taxon>
        <taxon>Bionectriaceae</taxon>
        <taxon>Clonostachys</taxon>
    </lineage>
</organism>
<keyword evidence="3" id="KW-0805">Transcription regulation</keyword>
<evidence type="ECO:0000256" key="5">
    <source>
        <dbReference type="ARBA" id="ARBA00023242"/>
    </source>
</evidence>
<evidence type="ECO:0000256" key="4">
    <source>
        <dbReference type="ARBA" id="ARBA00023163"/>
    </source>
</evidence>
<evidence type="ECO:0000313" key="8">
    <source>
        <dbReference type="EMBL" id="VUC26095.1"/>
    </source>
</evidence>
<feature type="region of interest" description="Disordered" evidence="6">
    <location>
        <begin position="401"/>
        <end position="464"/>
    </location>
</feature>
<keyword evidence="4" id="KW-0804">Transcription</keyword>